<evidence type="ECO:0000256" key="1">
    <source>
        <dbReference type="ARBA" id="ARBA00004651"/>
    </source>
</evidence>
<dbReference type="RefSeq" id="WP_126674969.1">
    <property type="nucleotide sequence ID" value="NZ_RYZR01000007.1"/>
</dbReference>
<evidence type="ECO:0000256" key="2">
    <source>
        <dbReference type="ARBA" id="ARBA00022475"/>
    </source>
</evidence>
<dbReference type="Gene3D" id="3.40.720.10">
    <property type="entry name" value="Alkaline Phosphatase, subunit A"/>
    <property type="match status" value="1"/>
</dbReference>
<dbReference type="CDD" id="cd16015">
    <property type="entry name" value="LTA_synthase"/>
    <property type="match status" value="1"/>
</dbReference>
<dbReference type="Proteomes" id="UP000267077">
    <property type="component" value="Unassembled WGS sequence"/>
</dbReference>
<keyword evidence="3 6" id="KW-0812">Transmembrane</keyword>
<accession>A0A3S0RRV5</accession>
<dbReference type="PANTHER" id="PTHR47371:SF3">
    <property type="entry name" value="PHOSPHOGLYCEROL TRANSFERASE I"/>
    <property type="match status" value="1"/>
</dbReference>
<reference evidence="8 9" key="1">
    <citation type="submission" date="2018-12" db="EMBL/GenBank/DDBJ databases">
        <title>Dyella dinghuensis sp. nov. DHOA06 and Dyella choica sp. nov. 4M-K27, isolated from forest soil.</title>
        <authorList>
            <person name="Qiu L.-H."/>
            <person name="Gao Z.-H."/>
        </authorList>
    </citation>
    <scope>NUCLEOTIDE SEQUENCE [LARGE SCALE GENOMIC DNA]</scope>
    <source>
        <strain evidence="8 9">DHOA06</strain>
    </source>
</reference>
<comment type="subcellular location">
    <subcellularLocation>
        <location evidence="1">Cell membrane</location>
        <topology evidence="1">Multi-pass membrane protein</topology>
    </subcellularLocation>
</comment>
<keyword evidence="4 6" id="KW-1133">Transmembrane helix</keyword>
<feature type="domain" description="Sulfatase N-terminal" evidence="7">
    <location>
        <begin position="254"/>
        <end position="545"/>
    </location>
</feature>
<dbReference type="PANTHER" id="PTHR47371">
    <property type="entry name" value="LIPOTEICHOIC ACID SYNTHASE"/>
    <property type="match status" value="1"/>
</dbReference>
<dbReference type="InterPro" id="IPR000917">
    <property type="entry name" value="Sulfatase_N"/>
</dbReference>
<gene>
    <name evidence="8" type="ORF">EKH79_16825</name>
</gene>
<keyword evidence="9" id="KW-1185">Reference proteome</keyword>
<dbReference type="GO" id="GO:0005886">
    <property type="term" value="C:plasma membrane"/>
    <property type="evidence" value="ECO:0007669"/>
    <property type="project" value="UniProtKB-SubCell"/>
</dbReference>
<comment type="caution">
    <text evidence="8">The sequence shown here is derived from an EMBL/GenBank/DDBJ whole genome shotgun (WGS) entry which is preliminary data.</text>
</comment>
<dbReference type="Pfam" id="PF00884">
    <property type="entry name" value="Sulfatase"/>
    <property type="match status" value="1"/>
</dbReference>
<evidence type="ECO:0000256" key="6">
    <source>
        <dbReference type="SAM" id="Phobius"/>
    </source>
</evidence>
<name>A0A3S0RRV5_9GAMM</name>
<dbReference type="OrthoDB" id="5363296at2"/>
<keyword evidence="5 6" id="KW-0472">Membrane</keyword>
<dbReference type="EMBL" id="RYZR01000007">
    <property type="protein sequence ID" value="RUL62527.1"/>
    <property type="molecule type" value="Genomic_DNA"/>
</dbReference>
<feature type="transmembrane region" description="Helical" evidence="6">
    <location>
        <begin position="158"/>
        <end position="175"/>
    </location>
</feature>
<feature type="transmembrane region" description="Helical" evidence="6">
    <location>
        <begin position="126"/>
        <end position="146"/>
    </location>
</feature>
<dbReference type="SUPFAM" id="SSF53649">
    <property type="entry name" value="Alkaline phosphatase-like"/>
    <property type="match status" value="1"/>
</dbReference>
<feature type="transmembrane region" description="Helical" evidence="6">
    <location>
        <begin position="21"/>
        <end position="39"/>
    </location>
</feature>
<sequence length="599" mass="66829">MGAFKEAGSGKGAVWHRALSVGVRLLALALICVLLARHLDPALHAGFNPGLVWRNAFPLFLIALLLYGFFGRIVLTAVVSAALIALVYKINAIKVRNLHSPLTPDDAALSHQVAGDIGFFAHYTGYHVVALVLAPVLLIVAAVVLWRRETRLFKPHRVTRVVCALLAVLGLYALMQGYRPWREWYASNAMTGYQQWNPIFSAQSKGFTAMFVRMCQDRQVSVPPPDKSVVATFVSHHAQDIAQREERQPPQVLPDIVIVQSEAFFDPGVLKSVDYGQFDPNFERLAATGITGSLTTPTYGGGTIRTEFETLTGYPMMAFPAVQYPYFGLAHRWMPTIPRRLQALGYTTALFHPYESDFWNRDETMPALGFQRMYFEDAFKDASRAGLFVSDHSLFDAVLAYLDDLHSSPSYTMVITMENHGPWNRDPGQLANLLKTNPLPAGLSEEGTEQMTYYASHLINGDAALADFATKLLARKRWTIFLFYGDHLPALDAAYQDLGFDDNRAAYQEHTRYMMLSNRPFDSHQRRQLNLSAYDLPGLLFDVAGLPEDGYLALASTIRWASMHDAIANADGYRDVQFNAARLEVTCGHKLNLAENCPP</sequence>
<evidence type="ECO:0000256" key="4">
    <source>
        <dbReference type="ARBA" id="ARBA00022989"/>
    </source>
</evidence>
<evidence type="ECO:0000313" key="8">
    <source>
        <dbReference type="EMBL" id="RUL62527.1"/>
    </source>
</evidence>
<evidence type="ECO:0000256" key="3">
    <source>
        <dbReference type="ARBA" id="ARBA00022692"/>
    </source>
</evidence>
<evidence type="ECO:0000259" key="7">
    <source>
        <dbReference type="Pfam" id="PF00884"/>
    </source>
</evidence>
<organism evidence="8 9">
    <name type="scientific">Dyella dinghuensis</name>
    <dbReference type="NCBI Taxonomy" id="1920169"/>
    <lineage>
        <taxon>Bacteria</taxon>
        <taxon>Pseudomonadati</taxon>
        <taxon>Pseudomonadota</taxon>
        <taxon>Gammaproteobacteria</taxon>
        <taxon>Lysobacterales</taxon>
        <taxon>Rhodanobacteraceae</taxon>
        <taxon>Dyella</taxon>
    </lineage>
</organism>
<keyword evidence="2" id="KW-1003">Cell membrane</keyword>
<dbReference type="InterPro" id="IPR017850">
    <property type="entry name" value="Alkaline_phosphatase_core_sf"/>
</dbReference>
<dbReference type="AlphaFoldDB" id="A0A3S0RRV5"/>
<evidence type="ECO:0000256" key="5">
    <source>
        <dbReference type="ARBA" id="ARBA00023136"/>
    </source>
</evidence>
<feature type="transmembrane region" description="Helical" evidence="6">
    <location>
        <begin position="59"/>
        <end position="88"/>
    </location>
</feature>
<dbReference type="InterPro" id="IPR050448">
    <property type="entry name" value="OpgB/LTA_synthase_biosynth"/>
</dbReference>
<protein>
    <submittedName>
        <fullName evidence="8">LTA synthase family protein</fullName>
    </submittedName>
</protein>
<proteinExistence type="predicted"/>
<evidence type="ECO:0000313" key="9">
    <source>
        <dbReference type="Proteomes" id="UP000267077"/>
    </source>
</evidence>